<comment type="caution">
    <text evidence="3">The sequence shown here is derived from an EMBL/GenBank/DDBJ whole genome shotgun (WGS) entry which is preliminary data.</text>
</comment>
<reference evidence="3 4" key="1">
    <citation type="submission" date="2023-07" db="EMBL/GenBank/DDBJ databases">
        <title>Sequencing the genomes of 1000 actinobacteria strains.</title>
        <authorList>
            <person name="Klenk H.-P."/>
        </authorList>
    </citation>
    <scope>NUCLEOTIDE SEQUENCE [LARGE SCALE GENOMIC DNA]</scope>
    <source>
        <strain evidence="3 4">DSM 46740</strain>
    </source>
</reference>
<keyword evidence="2" id="KW-0812">Transmembrane</keyword>
<proteinExistence type="predicted"/>
<dbReference type="EMBL" id="JAUSQU010000001">
    <property type="protein sequence ID" value="MDP9849616.1"/>
    <property type="molecule type" value="Genomic_DNA"/>
</dbReference>
<accession>A0ABT9QSF9</accession>
<dbReference type="Proteomes" id="UP001225356">
    <property type="component" value="Unassembled WGS sequence"/>
</dbReference>
<dbReference type="Pfam" id="PF13630">
    <property type="entry name" value="SdpI"/>
    <property type="match status" value="1"/>
</dbReference>
<keyword evidence="2" id="KW-1133">Transmembrane helix</keyword>
<name>A0ABT9QSF9_9ACTN</name>
<feature type="transmembrane region" description="Helical" evidence="2">
    <location>
        <begin position="12"/>
        <end position="32"/>
    </location>
</feature>
<evidence type="ECO:0000256" key="2">
    <source>
        <dbReference type="SAM" id="Phobius"/>
    </source>
</evidence>
<evidence type="ECO:0000313" key="4">
    <source>
        <dbReference type="Proteomes" id="UP001225356"/>
    </source>
</evidence>
<feature type="region of interest" description="Disordered" evidence="1">
    <location>
        <begin position="54"/>
        <end position="73"/>
    </location>
</feature>
<keyword evidence="4" id="KW-1185">Reference proteome</keyword>
<sequence>MGSERSWQRTNRLAGWLFAGQGLILLVIAFVVPPPALFPTLIVGTVAAGVVPPAHSWWNRNTDPGGSPADAGR</sequence>
<evidence type="ECO:0000256" key="1">
    <source>
        <dbReference type="SAM" id="MobiDB-lite"/>
    </source>
</evidence>
<protein>
    <submittedName>
        <fullName evidence="3">Membrane protein</fullName>
    </submittedName>
</protein>
<organism evidence="3 4">
    <name type="scientific">Streptosporangium lutulentum</name>
    <dbReference type="NCBI Taxonomy" id="1461250"/>
    <lineage>
        <taxon>Bacteria</taxon>
        <taxon>Bacillati</taxon>
        <taxon>Actinomycetota</taxon>
        <taxon>Actinomycetes</taxon>
        <taxon>Streptosporangiales</taxon>
        <taxon>Streptosporangiaceae</taxon>
        <taxon>Streptosporangium</taxon>
    </lineage>
</organism>
<evidence type="ECO:0000313" key="3">
    <source>
        <dbReference type="EMBL" id="MDP9849616.1"/>
    </source>
</evidence>
<dbReference type="InterPro" id="IPR025962">
    <property type="entry name" value="SdpI/YhfL"/>
</dbReference>
<gene>
    <name evidence="3" type="ORF">J2853_008827</name>
</gene>
<keyword evidence="2" id="KW-0472">Membrane</keyword>
<feature type="transmembrane region" description="Helical" evidence="2">
    <location>
        <begin position="38"/>
        <end position="58"/>
    </location>
</feature>